<evidence type="ECO:0000313" key="9">
    <source>
        <dbReference type="Proteomes" id="UP000054166"/>
    </source>
</evidence>
<evidence type="ECO:0000256" key="3">
    <source>
        <dbReference type="ARBA" id="ARBA00022989"/>
    </source>
</evidence>
<feature type="transmembrane region" description="Helical" evidence="6">
    <location>
        <begin position="157"/>
        <end position="177"/>
    </location>
</feature>
<proteinExistence type="predicted"/>
<keyword evidence="4 6" id="KW-0472">Membrane</keyword>
<reference evidence="8 9" key="1">
    <citation type="submission" date="2014-04" db="EMBL/GenBank/DDBJ databases">
        <authorList>
            <consortium name="DOE Joint Genome Institute"/>
            <person name="Kuo A."/>
            <person name="Tarkka M."/>
            <person name="Buscot F."/>
            <person name="Kohler A."/>
            <person name="Nagy L.G."/>
            <person name="Floudas D."/>
            <person name="Copeland A."/>
            <person name="Barry K.W."/>
            <person name="Cichocki N."/>
            <person name="Veneault-Fourrey C."/>
            <person name="LaButti K."/>
            <person name="Lindquist E.A."/>
            <person name="Lipzen A."/>
            <person name="Lundell T."/>
            <person name="Morin E."/>
            <person name="Murat C."/>
            <person name="Sun H."/>
            <person name="Tunlid A."/>
            <person name="Henrissat B."/>
            <person name="Grigoriev I.V."/>
            <person name="Hibbett D.S."/>
            <person name="Martin F."/>
            <person name="Nordberg H.P."/>
            <person name="Cantor M.N."/>
            <person name="Hua S.X."/>
        </authorList>
    </citation>
    <scope>NUCLEOTIDE SEQUENCE [LARGE SCALE GENOMIC DNA]</scope>
    <source>
        <strain evidence="8 9">F 1598</strain>
    </source>
</reference>
<evidence type="ECO:0000259" key="7">
    <source>
        <dbReference type="Pfam" id="PF00520"/>
    </source>
</evidence>
<dbReference type="OrthoDB" id="429183at2759"/>
<dbReference type="STRING" id="765440.A0A0C3GDC4"/>
<dbReference type="InterPro" id="IPR005821">
    <property type="entry name" value="Ion_trans_dom"/>
</dbReference>
<organism evidence="8 9">
    <name type="scientific">Piloderma croceum (strain F 1598)</name>
    <dbReference type="NCBI Taxonomy" id="765440"/>
    <lineage>
        <taxon>Eukaryota</taxon>
        <taxon>Fungi</taxon>
        <taxon>Dikarya</taxon>
        <taxon>Basidiomycota</taxon>
        <taxon>Agaricomycotina</taxon>
        <taxon>Agaricomycetes</taxon>
        <taxon>Agaricomycetidae</taxon>
        <taxon>Atheliales</taxon>
        <taxon>Atheliaceae</taxon>
        <taxon>Piloderma</taxon>
    </lineage>
</organism>
<dbReference type="HOGENOM" id="CLU_086440_1_0_1"/>
<dbReference type="Proteomes" id="UP000054166">
    <property type="component" value="Unassembled WGS sequence"/>
</dbReference>
<dbReference type="InParanoid" id="A0A0C3GDC4"/>
<dbReference type="PANTHER" id="PTHR38483">
    <property type="entry name" value="CHROMOSOME 1, WHOLE GENOME SHOTGUN SEQUENCE"/>
    <property type="match status" value="1"/>
</dbReference>
<evidence type="ECO:0000256" key="6">
    <source>
        <dbReference type="SAM" id="Phobius"/>
    </source>
</evidence>
<protein>
    <recommendedName>
        <fullName evidence="7">Ion transport domain-containing protein</fullName>
    </recommendedName>
</protein>
<dbReference type="EMBL" id="KN832976">
    <property type="protein sequence ID" value="KIM88631.1"/>
    <property type="molecule type" value="Genomic_DNA"/>
</dbReference>
<dbReference type="PANTHER" id="PTHR38483:SF1">
    <property type="entry name" value="ION TRANSPORT DOMAIN-CONTAINING PROTEIN"/>
    <property type="match status" value="1"/>
</dbReference>
<feature type="domain" description="Ion transport" evidence="7">
    <location>
        <begin position="97"/>
        <end position="207"/>
    </location>
</feature>
<evidence type="ECO:0000256" key="2">
    <source>
        <dbReference type="ARBA" id="ARBA00022692"/>
    </source>
</evidence>
<feature type="transmembrane region" description="Helical" evidence="6">
    <location>
        <begin position="122"/>
        <end position="145"/>
    </location>
</feature>
<keyword evidence="3 6" id="KW-1133">Transmembrane helix</keyword>
<reference evidence="9" key="2">
    <citation type="submission" date="2015-01" db="EMBL/GenBank/DDBJ databases">
        <title>Evolutionary Origins and Diversification of the Mycorrhizal Mutualists.</title>
        <authorList>
            <consortium name="DOE Joint Genome Institute"/>
            <consortium name="Mycorrhizal Genomics Consortium"/>
            <person name="Kohler A."/>
            <person name="Kuo A."/>
            <person name="Nagy L.G."/>
            <person name="Floudas D."/>
            <person name="Copeland A."/>
            <person name="Barry K.W."/>
            <person name="Cichocki N."/>
            <person name="Veneault-Fourrey C."/>
            <person name="LaButti K."/>
            <person name="Lindquist E.A."/>
            <person name="Lipzen A."/>
            <person name="Lundell T."/>
            <person name="Morin E."/>
            <person name="Murat C."/>
            <person name="Riley R."/>
            <person name="Ohm R."/>
            <person name="Sun H."/>
            <person name="Tunlid A."/>
            <person name="Henrissat B."/>
            <person name="Grigoriev I.V."/>
            <person name="Hibbett D.S."/>
            <person name="Martin F."/>
        </authorList>
    </citation>
    <scope>NUCLEOTIDE SEQUENCE [LARGE SCALE GENOMIC DNA]</scope>
    <source>
        <strain evidence="9">F 1598</strain>
    </source>
</reference>
<dbReference type="AlphaFoldDB" id="A0A0C3GDC4"/>
<accession>A0A0C3GDC4</accession>
<evidence type="ECO:0000256" key="1">
    <source>
        <dbReference type="ARBA" id="ARBA00004141"/>
    </source>
</evidence>
<feature type="transmembrane region" description="Helical" evidence="6">
    <location>
        <begin position="97"/>
        <end position="116"/>
    </location>
</feature>
<keyword evidence="2 6" id="KW-0812">Transmembrane</keyword>
<keyword evidence="9" id="KW-1185">Reference proteome</keyword>
<dbReference type="InterPro" id="IPR027359">
    <property type="entry name" value="Volt_channel_dom_sf"/>
</dbReference>
<sequence>MLWHCIADFRLWKPTPPNKRAASHARANTHVTFHQPASMSPPADEHYDDLETSESAPLNGGPSVSEQPVPTSSIYALTRSEITKGIANRFVHSRTYIFLYLGMAALSVTTVALSLSDGCPGLPFYILEVIINTSMILEVAIRFVAFGRQFWKSPFNVFDLIVTVFCALTLLVLAFAGCGAGSKEEEMLDTLLLVARNILQFGRLASVMRQSGRSIFSRPRPIDLAARRAGYNSLDLDLEAEYDEDEEDPELARRLGHNSVLFDAQEEHAQRPPVEDVPFSDLPQVARVAPAKAAHGRDREDENVWAGLA</sequence>
<dbReference type="Pfam" id="PF00520">
    <property type="entry name" value="Ion_trans"/>
    <property type="match status" value="1"/>
</dbReference>
<gene>
    <name evidence="8" type="ORF">PILCRDRAFT_813604</name>
</gene>
<evidence type="ECO:0000256" key="4">
    <source>
        <dbReference type="ARBA" id="ARBA00023136"/>
    </source>
</evidence>
<evidence type="ECO:0000256" key="5">
    <source>
        <dbReference type="SAM" id="MobiDB-lite"/>
    </source>
</evidence>
<feature type="region of interest" description="Disordered" evidence="5">
    <location>
        <begin position="288"/>
        <end position="309"/>
    </location>
</feature>
<name>A0A0C3GDC4_PILCF</name>
<feature type="region of interest" description="Disordered" evidence="5">
    <location>
        <begin position="32"/>
        <end position="69"/>
    </location>
</feature>
<dbReference type="Gene3D" id="1.20.120.350">
    <property type="entry name" value="Voltage-gated potassium channels. Chain C"/>
    <property type="match status" value="1"/>
</dbReference>
<evidence type="ECO:0000313" key="8">
    <source>
        <dbReference type="EMBL" id="KIM88631.1"/>
    </source>
</evidence>
<dbReference type="GO" id="GO:0005216">
    <property type="term" value="F:monoatomic ion channel activity"/>
    <property type="evidence" value="ECO:0007669"/>
    <property type="project" value="InterPro"/>
</dbReference>
<comment type="subcellular location">
    <subcellularLocation>
        <location evidence="1">Membrane</location>
        <topology evidence="1">Multi-pass membrane protein</topology>
    </subcellularLocation>
</comment>
<dbReference type="GO" id="GO:0016020">
    <property type="term" value="C:membrane"/>
    <property type="evidence" value="ECO:0007669"/>
    <property type="project" value="UniProtKB-SubCell"/>
</dbReference>